<organism evidence="1 2">
    <name type="scientific">Thermomonospora cellulosilytica</name>
    <dbReference type="NCBI Taxonomy" id="1411118"/>
    <lineage>
        <taxon>Bacteria</taxon>
        <taxon>Bacillati</taxon>
        <taxon>Actinomycetota</taxon>
        <taxon>Actinomycetes</taxon>
        <taxon>Streptosporangiales</taxon>
        <taxon>Thermomonosporaceae</taxon>
        <taxon>Thermomonospora</taxon>
    </lineage>
</organism>
<evidence type="ECO:0000313" key="1">
    <source>
        <dbReference type="EMBL" id="MBA9002126.1"/>
    </source>
</evidence>
<accession>A0A7W3MUG9</accession>
<proteinExistence type="predicted"/>
<name>A0A7W3MUG9_9ACTN</name>
<comment type="caution">
    <text evidence="1">The sequence shown here is derived from an EMBL/GenBank/DDBJ whole genome shotgun (WGS) entry which is preliminary data.</text>
</comment>
<dbReference type="AlphaFoldDB" id="A0A7W3MUG9"/>
<gene>
    <name evidence="1" type="ORF">HNR21_001008</name>
</gene>
<dbReference type="Proteomes" id="UP000539313">
    <property type="component" value="Unassembled WGS sequence"/>
</dbReference>
<dbReference type="EMBL" id="JACJII010000001">
    <property type="protein sequence ID" value="MBA9002126.1"/>
    <property type="molecule type" value="Genomic_DNA"/>
</dbReference>
<protein>
    <submittedName>
        <fullName evidence="1">Uncharacterized protein</fullName>
    </submittedName>
</protein>
<reference evidence="1 2" key="1">
    <citation type="submission" date="2020-08" db="EMBL/GenBank/DDBJ databases">
        <title>Sequencing the genomes of 1000 actinobacteria strains.</title>
        <authorList>
            <person name="Klenk H.-P."/>
        </authorList>
    </citation>
    <scope>NUCLEOTIDE SEQUENCE [LARGE SCALE GENOMIC DNA]</scope>
    <source>
        <strain evidence="1 2">DSM 45823</strain>
    </source>
</reference>
<evidence type="ECO:0000313" key="2">
    <source>
        <dbReference type="Proteomes" id="UP000539313"/>
    </source>
</evidence>
<keyword evidence="2" id="KW-1185">Reference proteome</keyword>
<sequence length="78" mass="8646">MADPAYPIGDTALTSVFIAKNGQVFRRARIRRDRASVKDYHVGDYGLPGDTLRNAKRRVGGVSCRATIMGLDHLRRTS</sequence>